<dbReference type="PANTHER" id="PTHR38035">
    <property type="entry name" value="UPF0070 PROTEIN YFGM"/>
    <property type="match status" value="1"/>
</dbReference>
<feature type="domain" description="Ancillary SecYEG translocon subunit/Cell division coordinator CpoB TPR" evidence="10">
    <location>
        <begin position="14"/>
        <end position="208"/>
    </location>
</feature>
<protein>
    <recommendedName>
        <fullName evidence="8">Ancillary SecYEG translocon subunit</fullName>
    </recommendedName>
</protein>
<evidence type="ECO:0000256" key="8">
    <source>
        <dbReference type="ARBA" id="ARBA00024235"/>
    </source>
</evidence>
<evidence type="ECO:0000256" key="3">
    <source>
        <dbReference type="ARBA" id="ARBA00022692"/>
    </source>
</evidence>
<evidence type="ECO:0000256" key="6">
    <source>
        <dbReference type="ARBA" id="ARBA00023186"/>
    </source>
</evidence>
<keyword evidence="6" id="KW-0143">Chaperone</keyword>
<comment type="subcellular location">
    <subcellularLocation>
        <location evidence="1">Cell membrane</location>
        <topology evidence="1">Single-pass type II membrane protein</topology>
    </subcellularLocation>
</comment>
<evidence type="ECO:0000256" key="2">
    <source>
        <dbReference type="ARBA" id="ARBA00022475"/>
    </source>
</evidence>
<evidence type="ECO:0000256" key="1">
    <source>
        <dbReference type="ARBA" id="ARBA00004401"/>
    </source>
</evidence>
<evidence type="ECO:0000313" key="11">
    <source>
        <dbReference type="EMBL" id="MCY0388082.1"/>
    </source>
</evidence>
<keyword evidence="5 9" id="KW-0472">Membrane</keyword>
<evidence type="ECO:0000256" key="9">
    <source>
        <dbReference type="SAM" id="Phobius"/>
    </source>
</evidence>
<dbReference type="PIRSF" id="PIRSF006170">
    <property type="entry name" value="YfgM"/>
    <property type="match status" value="1"/>
</dbReference>
<evidence type="ECO:0000256" key="4">
    <source>
        <dbReference type="ARBA" id="ARBA00022989"/>
    </source>
</evidence>
<proteinExistence type="inferred from homology"/>
<comment type="caution">
    <text evidence="11">The sequence shown here is derived from an EMBL/GenBank/DDBJ whole genome shotgun (WGS) entry which is preliminary data.</text>
</comment>
<dbReference type="InterPro" id="IPR011990">
    <property type="entry name" value="TPR-like_helical_dom_sf"/>
</dbReference>
<feature type="transmembrane region" description="Helical" evidence="9">
    <location>
        <begin position="20"/>
        <end position="38"/>
    </location>
</feature>
<dbReference type="Proteomes" id="UP001082899">
    <property type="component" value="Unassembled WGS sequence"/>
</dbReference>
<organism evidence="11 12">
    <name type="scientific">Robbsia betulipollinis</name>
    <dbReference type="NCBI Taxonomy" id="2981849"/>
    <lineage>
        <taxon>Bacteria</taxon>
        <taxon>Pseudomonadati</taxon>
        <taxon>Pseudomonadota</taxon>
        <taxon>Betaproteobacteria</taxon>
        <taxon>Burkholderiales</taxon>
        <taxon>Burkholderiaceae</taxon>
        <taxon>Robbsia</taxon>
    </lineage>
</organism>
<evidence type="ECO:0000259" key="10">
    <source>
        <dbReference type="Pfam" id="PF09976"/>
    </source>
</evidence>
<dbReference type="Gene3D" id="1.25.40.10">
    <property type="entry name" value="Tetratricopeptide repeat domain"/>
    <property type="match status" value="1"/>
</dbReference>
<keyword evidence="12" id="KW-1185">Reference proteome</keyword>
<reference evidence="11" key="1">
    <citation type="submission" date="2022-11" db="EMBL/GenBank/DDBJ databases">
        <title>Robbsia betulipollinis sp. nov., isolated from pollen of birch (Betula pendula).</title>
        <authorList>
            <person name="Shi H."/>
            <person name="Ambika Manirajan B."/>
            <person name="Ratering S."/>
            <person name="Geissler-Plaum R."/>
            <person name="Schnell S."/>
        </authorList>
    </citation>
    <scope>NUCLEOTIDE SEQUENCE</scope>
    <source>
        <strain evidence="11">Bb-Pol-6</strain>
    </source>
</reference>
<name>A0ABT3ZP80_9BURK</name>
<dbReference type="InterPro" id="IPR026039">
    <property type="entry name" value="YfgM"/>
</dbReference>
<dbReference type="EMBL" id="JAPMXC010000002">
    <property type="protein sequence ID" value="MCY0388082.1"/>
    <property type="molecule type" value="Genomic_DNA"/>
</dbReference>
<keyword evidence="3 9" id="KW-0812">Transmembrane</keyword>
<dbReference type="PANTHER" id="PTHR38035:SF1">
    <property type="entry name" value="ANCILLARY SECYEG TRANSLOCON SUBUNIT"/>
    <property type="match status" value="1"/>
</dbReference>
<evidence type="ECO:0000313" key="12">
    <source>
        <dbReference type="Proteomes" id="UP001082899"/>
    </source>
</evidence>
<dbReference type="Pfam" id="PF09976">
    <property type="entry name" value="TPR_21"/>
    <property type="match status" value="1"/>
</dbReference>
<dbReference type="InterPro" id="IPR018704">
    <property type="entry name" value="SecYEG/CpoB_TPR"/>
</dbReference>
<dbReference type="RefSeq" id="WP_267847963.1">
    <property type="nucleotide sequence ID" value="NZ_JAPMXC010000002.1"/>
</dbReference>
<evidence type="ECO:0000256" key="5">
    <source>
        <dbReference type="ARBA" id="ARBA00023136"/>
    </source>
</evidence>
<keyword evidence="2" id="KW-1003">Cell membrane</keyword>
<keyword evidence="4 9" id="KW-1133">Transmembrane helix</keyword>
<accession>A0ABT3ZP80</accession>
<gene>
    <name evidence="11" type="ORF">OVY01_12710</name>
</gene>
<evidence type="ECO:0000256" key="7">
    <source>
        <dbReference type="ARBA" id="ARBA00024197"/>
    </source>
</evidence>
<dbReference type="SUPFAM" id="SSF48452">
    <property type="entry name" value="TPR-like"/>
    <property type="match status" value="1"/>
</dbReference>
<sequence length="209" mass="23052">MSYHEEQETLDSLKAWWSNWGNALTWVLLAILLVLAGWSGWNYWQRRQTTEAALLYEQFQQAATASDLAHVKRVAADMEQSFARTPYAQMSALGAATALYRSGDAAGAKAQLQWTIDHASDDAYREIARIRLAGVLLDEKAYDAGLKLVDATRQDPFAALRADRRGDLLAAAGKPDDARRAYQDALKQLAAADTPAHDLIQFKLDALGG</sequence>
<comment type="similarity">
    <text evidence="7">Belongs to the YfgM family.</text>
</comment>